<dbReference type="EMBL" id="JAPWTJ010000492">
    <property type="protein sequence ID" value="KAJ8977933.1"/>
    <property type="molecule type" value="Genomic_DNA"/>
</dbReference>
<sequence>MNNESPLAPTGMRAGLDPPPACFPISNGSGSNQFMPPMSASYSKLETALPPQPPPHPVRPVHADYMQVRRILHPVFAS</sequence>
<reference evidence="2" key="1">
    <citation type="journal article" date="2023" name="Insect Mol. Biol.">
        <title>Genome sequencing provides insights into the evolution of gene families encoding plant cell wall-degrading enzymes in longhorned beetles.</title>
        <authorList>
            <person name="Shin N.R."/>
            <person name="Okamura Y."/>
            <person name="Kirsch R."/>
            <person name="Pauchet Y."/>
        </authorList>
    </citation>
    <scope>NUCLEOTIDE SEQUENCE</scope>
    <source>
        <strain evidence="2">MMC_N1</strain>
    </source>
</reference>
<organism evidence="2 3">
    <name type="scientific">Molorchus minor</name>
    <dbReference type="NCBI Taxonomy" id="1323400"/>
    <lineage>
        <taxon>Eukaryota</taxon>
        <taxon>Metazoa</taxon>
        <taxon>Ecdysozoa</taxon>
        <taxon>Arthropoda</taxon>
        <taxon>Hexapoda</taxon>
        <taxon>Insecta</taxon>
        <taxon>Pterygota</taxon>
        <taxon>Neoptera</taxon>
        <taxon>Endopterygota</taxon>
        <taxon>Coleoptera</taxon>
        <taxon>Polyphaga</taxon>
        <taxon>Cucujiformia</taxon>
        <taxon>Chrysomeloidea</taxon>
        <taxon>Cerambycidae</taxon>
        <taxon>Lamiinae</taxon>
        <taxon>Monochamini</taxon>
        <taxon>Molorchus</taxon>
    </lineage>
</organism>
<comment type="caution">
    <text evidence="2">The sequence shown here is derived from an EMBL/GenBank/DDBJ whole genome shotgun (WGS) entry which is preliminary data.</text>
</comment>
<gene>
    <name evidence="2" type="ORF">NQ317_002907</name>
</gene>
<accession>A0ABQ9JJZ4</accession>
<feature type="compositionally biased region" description="Polar residues" evidence="1">
    <location>
        <begin position="26"/>
        <end position="44"/>
    </location>
</feature>
<evidence type="ECO:0000313" key="3">
    <source>
        <dbReference type="Proteomes" id="UP001162164"/>
    </source>
</evidence>
<evidence type="ECO:0000256" key="1">
    <source>
        <dbReference type="SAM" id="MobiDB-lite"/>
    </source>
</evidence>
<proteinExistence type="predicted"/>
<feature type="region of interest" description="Disordered" evidence="1">
    <location>
        <begin position="1"/>
        <end position="20"/>
    </location>
</feature>
<dbReference type="Proteomes" id="UP001162164">
    <property type="component" value="Unassembled WGS sequence"/>
</dbReference>
<keyword evidence="3" id="KW-1185">Reference proteome</keyword>
<evidence type="ECO:0000313" key="2">
    <source>
        <dbReference type="EMBL" id="KAJ8977933.1"/>
    </source>
</evidence>
<name>A0ABQ9JJZ4_9CUCU</name>
<protein>
    <submittedName>
        <fullName evidence="2">Uncharacterized protein</fullName>
    </submittedName>
</protein>
<feature type="region of interest" description="Disordered" evidence="1">
    <location>
        <begin position="26"/>
        <end position="60"/>
    </location>
</feature>